<dbReference type="NCBIfam" id="TIGR04183">
    <property type="entry name" value="Por_Secre_tail"/>
    <property type="match status" value="1"/>
</dbReference>
<proteinExistence type="predicted"/>
<keyword evidence="1" id="KW-0433">Leucine-rich repeat</keyword>
<dbReference type="SMART" id="SM00364">
    <property type="entry name" value="LRR_BAC"/>
    <property type="match status" value="3"/>
</dbReference>
<dbReference type="Pfam" id="PF00560">
    <property type="entry name" value="LRR_1"/>
    <property type="match status" value="1"/>
</dbReference>
<keyword evidence="7" id="KW-1185">Reference proteome</keyword>
<dbReference type="Proteomes" id="UP000006054">
    <property type="component" value="Chromosome"/>
</dbReference>
<dbReference type="OrthoDB" id="905070at2"/>
<dbReference type="InterPro" id="IPR007110">
    <property type="entry name" value="Ig-like_dom"/>
</dbReference>
<protein>
    <submittedName>
        <fullName evidence="6">Leucine Rich Repeat (LRR)-containing protein</fullName>
    </submittedName>
</protein>
<name>I4AQI1_BERLS</name>
<dbReference type="InterPro" id="IPR003599">
    <property type="entry name" value="Ig_sub"/>
</dbReference>
<dbReference type="SMART" id="SM00408">
    <property type="entry name" value="IGc2"/>
    <property type="match status" value="2"/>
</dbReference>
<dbReference type="Pfam" id="PF13927">
    <property type="entry name" value="Ig_3"/>
    <property type="match status" value="1"/>
</dbReference>
<dbReference type="PROSITE" id="PS51450">
    <property type="entry name" value="LRR"/>
    <property type="match status" value="1"/>
</dbReference>
<evidence type="ECO:0000256" key="2">
    <source>
        <dbReference type="ARBA" id="ARBA00022729"/>
    </source>
</evidence>
<dbReference type="RefSeq" id="WP_014799639.1">
    <property type="nucleotide sequence ID" value="NC_018018.1"/>
</dbReference>
<dbReference type="InterPro" id="IPR032675">
    <property type="entry name" value="LRR_dom_sf"/>
</dbReference>
<dbReference type="InterPro" id="IPR052595">
    <property type="entry name" value="LRRC69/RLP"/>
</dbReference>
<evidence type="ECO:0000259" key="5">
    <source>
        <dbReference type="PROSITE" id="PS50835"/>
    </source>
</evidence>
<dbReference type="InterPro" id="IPR003598">
    <property type="entry name" value="Ig_sub2"/>
</dbReference>
<dbReference type="FunFam" id="3.80.10.10:FF:000041">
    <property type="entry name" value="LRR receptor-like serine/threonine-protein kinase ERECTA"/>
    <property type="match status" value="1"/>
</dbReference>
<dbReference type="HOGENOM" id="CLU_329216_0_0_10"/>
<evidence type="ECO:0000256" key="3">
    <source>
        <dbReference type="ARBA" id="ARBA00022737"/>
    </source>
</evidence>
<evidence type="ECO:0000256" key="4">
    <source>
        <dbReference type="ARBA" id="ARBA00023157"/>
    </source>
</evidence>
<dbReference type="Pfam" id="PF18962">
    <property type="entry name" value="Por_Secre_tail"/>
    <property type="match status" value="1"/>
</dbReference>
<dbReference type="KEGG" id="fli:Fleli_3913"/>
<dbReference type="Pfam" id="PF23598">
    <property type="entry name" value="LRR_14"/>
    <property type="match status" value="1"/>
</dbReference>
<dbReference type="AlphaFoldDB" id="I4AQI1"/>
<dbReference type="Gene3D" id="2.60.40.10">
    <property type="entry name" value="Immunoglobulins"/>
    <property type="match status" value="3"/>
</dbReference>
<evidence type="ECO:0000313" key="6">
    <source>
        <dbReference type="EMBL" id="AFM06216.1"/>
    </source>
</evidence>
<feature type="domain" description="Ig-like" evidence="5">
    <location>
        <begin position="187"/>
        <end position="268"/>
    </location>
</feature>
<dbReference type="InterPro" id="IPR013783">
    <property type="entry name" value="Ig-like_fold"/>
</dbReference>
<feature type="domain" description="Ig-like" evidence="5">
    <location>
        <begin position="537"/>
        <end position="609"/>
    </location>
</feature>
<dbReference type="PANTHER" id="PTHR48057">
    <property type="entry name" value="LEUCINE-RICH REPEAT SERINE/THREONINE-PROTEIN KINASE 1"/>
    <property type="match status" value="1"/>
</dbReference>
<dbReference type="SMART" id="SM00369">
    <property type="entry name" value="LRR_TYP"/>
    <property type="match status" value="6"/>
</dbReference>
<keyword evidence="3" id="KW-0677">Repeat</keyword>
<evidence type="ECO:0000313" key="7">
    <source>
        <dbReference type="Proteomes" id="UP000006054"/>
    </source>
</evidence>
<dbReference type="SUPFAM" id="SSF52058">
    <property type="entry name" value="L domain-like"/>
    <property type="match status" value="1"/>
</dbReference>
<evidence type="ECO:0000256" key="1">
    <source>
        <dbReference type="ARBA" id="ARBA00022614"/>
    </source>
</evidence>
<reference evidence="7" key="1">
    <citation type="submission" date="2012-06" db="EMBL/GenBank/DDBJ databases">
        <title>The complete genome of Flexibacter litoralis DSM 6794.</title>
        <authorList>
            <person name="Lucas S."/>
            <person name="Copeland A."/>
            <person name="Lapidus A."/>
            <person name="Glavina del Rio T."/>
            <person name="Dalin E."/>
            <person name="Tice H."/>
            <person name="Bruce D."/>
            <person name="Goodwin L."/>
            <person name="Pitluck S."/>
            <person name="Peters L."/>
            <person name="Ovchinnikova G."/>
            <person name="Lu M."/>
            <person name="Kyrpides N."/>
            <person name="Mavromatis K."/>
            <person name="Ivanova N."/>
            <person name="Brettin T."/>
            <person name="Detter J.C."/>
            <person name="Han C."/>
            <person name="Larimer F."/>
            <person name="Land M."/>
            <person name="Hauser L."/>
            <person name="Markowitz V."/>
            <person name="Cheng J.-F."/>
            <person name="Hugenholtz P."/>
            <person name="Woyke T."/>
            <person name="Wu D."/>
            <person name="Spring S."/>
            <person name="Lang E."/>
            <person name="Kopitz M."/>
            <person name="Brambilla E."/>
            <person name="Klenk H.-P."/>
            <person name="Eisen J.A."/>
        </authorList>
    </citation>
    <scope>NUCLEOTIDE SEQUENCE [LARGE SCALE GENOMIC DNA]</scope>
    <source>
        <strain evidence="7">ATCC 23117 / DSM 6794 / NBRC 15988 / NCIMB 1366 / Sio-4</strain>
    </source>
</reference>
<sequence length="872" mass="97050" precursor="true">MNTSTFYRICILIFLILCVHIQSSYSQTTPQQRASVISNGGGTSSSGSFQNFGVIGEPIVSPQIGNGNISGQLGYIYMTNTNEPYYISRNDSLILVDIYNNMGGTNWFNSWDLTTPVRTWVGVEAAYGSVITLNLNQNNLTGTLPNSIRNFSRINESNFEINIGSNRLNFESAEYFINTIPLFTYAPQAKIYSPRDTTIIQGESVIFNSETAGDFNRYQWFKDNIALTGQINPTLEIINATPDDAGEYFCRITNTQATQLILERHKITLNVEGFVNSFDSLALVEIFEETGGTNWTNSWNLNDPVATWEGVTLQGDKIRELDLSRRNLAGNLPNVFDADLFTELRYLSFFDNQLEGQIPATIGELATLTYLDLDKNLFEGAVPTSFGGLTNLQALWLSRNNLDELPNEIGNLASLQNLYLNDNKFTSLPTTIGNLSELLILNVSDNELSEFPNSITNLIKLRELYANRNFIALLPTAMNNLVALTVLEINTNQLSSLPTTVQQLANLSVFRIAENSLEFDDLLPFANRSFQTFDYAPQAPINDEQDILATINQSISFTVQTLGNGNIYQWLKDGQNISTLQTFSINRVQIADAGIYTALVTNPALPNLTLQRRQIILNVECAEGLGFELAQPQQTVFCKNQPFGLRLEISSQFAGSTQINWRKDGVILAFANQITYTVTTAGKYTAEIITAEGCTAISNEIEIITLSQPEVSIELIDNVVFTSHVTSTESITYQWLKDGEAIENAFENTYTPTETGEYSLLILSEAGCSSISQSIIFTQSITGIEEPIELRSLSLFPNPNNGIFFLDFGTNYPNGTPKFTLIDAIGREIEIKIEHISSTRYKIYADKLTGGMYQLKVETLYGTALRKFILSE</sequence>
<dbReference type="Gene3D" id="3.80.10.10">
    <property type="entry name" value="Ribonuclease Inhibitor"/>
    <property type="match status" value="3"/>
</dbReference>
<dbReference type="InterPro" id="IPR026444">
    <property type="entry name" value="Secre_tail"/>
</dbReference>
<dbReference type="eggNOG" id="COG4886">
    <property type="taxonomic scope" value="Bacteria"/>
</dbReference>
<keyword evidence="4" id="KW-1015">Disulfide bond</keyword>
<dbReference type="EMBL" id="CP003345">
    <property type="protein sequence ID" value="AFM06216.1"/>
    <property type="molecule type" value="Genomic_DNA"/>
</dbReference>
<dbReference type="InterPro" id="IPR001611">
    <property type="entry name" value="Leu-rich_rpt"/>
</dbReference>
<keyword evidence="2" id="KW-0732">Signal</keyword>
<accession>I4AQI1</accession>
<dbReference type="InterPro" id="IPR036179">
    <property type="entry name" value="Ig-like_dom_sf"/>
</dbReference>
<dbReference type="STRING" id="880071.Fleli_3913"/>
<dbReference type="PROSITE" id="PS50835">
    <property type="entry name" value="IG_LIKE"/>
    <property type="match status" value="2"/>
</dbReference>
<dbReference type="InterPro" id="IPR055414">
    <property type="entry name" value="LRR_R13L4/SHOC2-like"/>
</dbReference>
<dbReference type="SUPFAM" id="SSF48726">
    <property type="entry name" value="Immunoglobulin"/>
    <property type="match status" value="2"/>
</dbReference>
<dbReference type="SMART" id="SM00409">
    <property type="entry name" value="IG"/>
    <property type="match status" value="2"/>
</dbReference>
<organism evidence="6 7">
    <name type="scientific">Bernardetia litoralis (strain ATCC 23117 / DSM 6794 / NBRC 15988 / NCIMB 1366 / Fx l1 / Sio-4)</name>
    <name type="common">Flexibacter litoralis</name>
    <dbReference type="NCBI Taxonomy" id="880071"/>
    <lineage>
        <taxon>Bacteria</taxon>
        <taxon>Pseudomonadati</taxon>
        <taxon>Bacteroidota</taxon>
        <taxon>Cytophagia</taxon>
        <taxon>Cytophagales</taxon>
        <taxon>Bernardetiaceae</taxon>
        <taxon>Bernardetia</taxon>
    </lineage>
</organism>
<gene>
    <name evidence="6" type="ordered locus">Fleli_3913</name>
</gene>
<dbReference type="InterPro" id="IPR003591">
    <property type="entry name" value="Leu-rich_rpt_typical-subtyp"/>
</dbReference>